<dbReference type="PROSITE" id="PS51186">
    <property type="entry name" value="GNAT"/>
    <property type="match status" value="1"/>
</dbReference>
<dbReference type="InterPro" id="IPR016181">
    <property type="entry name" value="Acyl_CoA_acyltransferase"/>
</dbReference>
<dbReference type="Gene3D" id="3.40.630.30">
    <property type="match status" value="1"/>
</dbReference>
<dbReference type="EMBL" id="WMEQ01000011">
    <property type="protein sequence ID" value="MYL34757.1"/>
    <property type="molecule type" value="Genomic_DNA"/>
</dbReference>
<dbReference type="RefSeq" id="WP_160847049.1">
    <property type="nucleotide sequence ID" value="NZ_WMEQ01000011.1"/>
</dbReference>
<reference evidence="4 5" key="1">
    <citation type="submission" date="2019-11" db="EMBL/GenBank/DDBJ databases">
        <title>Genome sequences of 17 halophilic strains isolated from different environments.</title>
        <authorList>
            <person name="Furrow R.E."/>
        </authorList>
    </citation>
    <scope>NUCLEOTIDE SEQUENCE [LARGE SCALE GENOMIC DNA]</scope>
    <source>
        <strain evidence="4 5">22514_16_FS</strain>
    </source>
</reference>
<dbReference type="InterPro" id="IPR050680">
    <property type="entry name" value="YpeA/RimI_acetyltransf"/>
</dbReference>
<dbReference type="OrthoDB" id="156739at2"/>
<dbReference type="SUPFAM" id="SSF55729">
    <property type="entry name" value="Acyl-CoA N-acyltransferases (Nat)"/>
    <property type="match status" value="1"/>
</dbReference>
<dbReference type="PANTHER" id="PTHR43420">
    <property type="entry name" value="ACETYLTRANSFERASE"/>
    <property type="match status" value="1"/>
</dbReference>
<dbReference type="GO" id="GO:0016747">
    <property type="term" value="F:acyltransferase activity, transferring groups other than amino-acyl groups"/>
    <property type="evidence" value="ECO:0007669"/>
    <property type="project" value="InterPro"/>
</dbReference>
<dbReference type="Pfam" id="PF00583">
    <property type="entry name" value="Acetyltransf_1"/>
    <property type="match status" value="1"/>
</dbReference>
<name>A0A6I5A1H9_9BACI</name>
<dbReference type="Proteomes" id="UP000468638">
    <property type="component" value="Unassembled WGS sequence"/>
</dbReference>
<comment type="caution">
    <text evidence="4">The sequence shown here is derived from an EMBL/GenBank/DDBJ whole genome shotgun (WGS) entry which is preliminary data.</text>
</comment>
<keyword evidence="2" id="KW-0012">Acyltransferase</keyword>
<dbReference type="AlphaFoldDB" id="A0A6I5A1H9"/>
<evidence type="ECO:0000256" key="2">
    <source>
        <dbReference type="ARBA" id="ARBA00023315"/>
    </source>
</evidence>
<proteinExistence type="predicted"/>
<protein>
    <submittedName>
        <fullName evidence="4">GNAT family N-acetyltransferase</fullName>
    </submittedName>
</protein>
<evidence type="ECO:0000313" key="4">
    <source>
        <dbReference type="EMBL" id="MYL34757.1"/>
    </source>
</evidence>
<evidence type="ECO:0000313" key="5">
    <source>
        <dbReference type="Proteomes" id="UP000468638"/>
    </source>
</evidence>
<gene>
    <name evidence="4" type="ORF">GLW05_14270</name>
</gene>
<feature type="domain" description="N-acetyltransferase" evidence="3">
    <location>
        <begin position="1"/>
        <end position="71"/>
    </location>
</feature>
<organism evidence="4 5">
    <name type="scientific">Pontibacillus yanchengensis</name>
    <dbReference type="NCBI Taxonomy" id="462910"/>
    <lineage>
        <taxon>Bacteria</taxon>
        <taxon>Bacillati</taxon>
        <taxon>Bacillota</taxon>
        <taxon>Bacilli</taxon>
        <taxon>Bacillales</taxon>
        <taxon>Bacillaceae</taxon>
        <taxon>Pontibacillus</taxon>
    </lineage>
</organism>
<sequence length="71" mass="8570">MNYDSFEEHEHGFIYDLLVLPSYQRRGLGINLMKSAILSFKQQKAHEVRLNVYHNNPAKYLYERLGFHYHK</sequence>
<evidence type="ECO:0000259" key="3">
    <source>
        <dbReference type="PROSITE" id="PS51186"/>
    </source>
</evidence>
<accession>A0A6I5A1H9</accession>
<dbReference type="InterPro" id="IPR000182">
    <property type="entry name" value="GNAT_dom"/>
</dbReference>
<keyword evidence="1 4" id="KW-0808">Transferase</keyword>
<evidence type="ECO:0000256" key="1">
    <source>
        <dbReference type="ARBA" id="ARBA00022679"/>
    </source>
</evidence>
<dbReference type="CDD" id="cd04301">
    <property type="entry name" value="NAT_SF"/>
    <property type="match status" value="1"/>
</dbReference>